<proteinExistence type="predicted"/>
<organism evidence="6 9">
    <name type="scientific">Trypanosoma cruzi</name>
    <dbReference type="NCBI Taxonomy" id="5693"/>
    <lineage>
        <taxon>Eukaryota</taxon>
        <taxon>Discoba</taxon>
        <taxon>Euglenozoa</taxon>
        <taxon>Kinetoplastea</taxon>
        <taxon>Metakinetoplastina</taxon>
        <taxon>Trypanosomatida</taxon>
        <taxon>Trypanosomatidae</taxon>
        <taxon>Trypanosoma</taxon>
        <taxon>Schizotrypanum</taxon>
    </lineage>
</organism>
<dbReference type="VEuPathDB" id="TriTrypDB:Tc_MARK_1111"/>
<evidence type="ECO:0000313" key="7">
    <source>
        <dbReference type="EMBL" id="PWV20831.1"/>
    </source>
</evidence>
<dbReference type="OrthoDB" id="276526at2759"/>
<dbReference type="VEuPathDB" id="TriTrypDB:C4B63_8g561"/>
<keyword evidence="2 5" id="KW-0812">Transmembrane</keyword>
<dbReference type="GO" id="GO:0016020">
    <property type="term" value="C:membrane"/>
    <property type="evidence" value="ECO:0007669"/>
    <property type="project" value="UniProtKB-SubCell"/>
</dbReference>
<evidence type="ECO:0000313" key="6">
    <source>
        <dbReference type="EMBL" id="PWU99667.1"/>
    </source>
</evidence>
<feature type="transmembrane region" description="Helical" evidence="5">
    <location>
        <begin position="93"/>
        <end position="115"/>
    </location>
</feature>
<protein>
    <recommendedName>
        <fullName evidence="10">Peptidase S54 rhomboid domain-containing protein</fullName>
    </recommendedName>
</protein>
<dbReference type="EMBL" id="PRFA01000008">
    <property type="protein sequence ID" value="PWU99667.1"/>
    <property type="molecule type" value="Genomic_DNA"/>
</dbReference>
<dbReference type="VEuPathDB" id="TriTrypDB:TCDM_13817"/>
<dbReference type="VEuPathDB" id="TriTrypDB:BCY84_13335"/>
<evidence type="ECO:0000256" key="1">
    <source>
        <dbReference type="ARBA" id="ARBA00004141"/>
    </source>
</evidence>
<dbReference type="EMBL" id="PRFC01000004">
    <property type="protein sequence ID" value="PWV20831.1"/>
    <property type="molecule type" value="Genomic_DNA"/>
</dbReference>
<comment type="caution">
    <text evidence="6">The sequence shown here is derived from an EMBL/GenBank/DDBJ whole genome shotgun (WGS) entry which is preliminary data.</text>
</comment>
<evidence type="ECO:0008006" key="10">
    <source>
        <dbReference type="Google" id="ProtNLM"/>
    </source>
</evidence>
<keyword evidence="4 5" id="KW-0472">Membrane</keyword>
<evidence type="ECO:0000256" key="4">
    <source>
        <dbReference type="ARBA" id="ARBA00023136"/>
    </source>
</evidence>
<dbReference type="Proteomes" id="UP000246121">
    <property type="component" value="Unassembled WGS sequence"/>
</dbReference>
<dbReference type="VEuPathDB" id="TriTrypDB:TcCLB.507519.154"/>
<dbReference type="VEuPathDB" id="TriTrypDB:TcCL_ESM01336"/>
<name>A0A2V2VT99_TRYCR</name>
<dbReference type="AlphaFoldDB" id="A0A2V2VT99"/>
<feature type="transmembrane region" description="Helical" evidence="5">
    <location>
        <begin position="196"/>
        <end position="213"/>
    </location>
</feature>
<keyword evidence="3 5" id="KW-1133">Transmembrane helix</keyword>
<sequence>MSHFLGKGNAATFFAMVLTSGQALFFLYHKDSYADNPVMLRSSKPMVMRDVFLTKCSSFFPNPLSCVYVHKASDAFLNSLTSWLLVRPIVDVIGWKSGVALYAGSGLFSSFAYLFGCQLRRTKTNTQFDCNATSNGAFAGFAALSLMMPKCYIPASRRAPVYYVGIPYIVKCAYDEYIGPIFFEKREPGNIELRNWGFVGGVFFAFIFSSLVLRTRSDFGRMNLFWTNLKKTSL</sequence>
<feature type="transmembrane region" description="Helical" evidence="5">
    <location>
        <begin position="12"/>
        <end position="29"/>
    </location>
</feature>
<gene>
    <name evidence="7" type="ORF">C3747_4g775</name>
    <name evidence="6" type="ORF">C4B63_8g561</name>
</gene>
<comment type="subcellular location">
    <subcellularLocation>
        <location evidence="1">Membrane</location>
        <topology evidence="1">Multi-pass membrane protein</topology>
    </subcellularLocation>
</comment>
<dbReference type="VEuPathDB" id="TriTrypDB:TcBrA4_0107400"/>
<dbReference type="VEuPathDB" id="TriTrypDB:TCSYLVIO_002392"/>
<evidence type="ECO:0000256" key="3">
    <source>
        <dbReference type="ARBA" id="ARBA00022989"/>
    </source>
</evidence>
<dbReference type="Gene3D" id="1.20.1540.10">
    <property type="entry name" value="Rhomboid-like"/>
    <property type="match status" value="1"/>
</dbReference>
<evidence type="ECO:0000256" key="5">
    <source>
        <dbReference type="SAM" id="Phobius"/>
    </source>
</evidence>
<dbReference type="VEuPathDB" id="TriTrypDB:TcG_03884"/>
<evidence type="ECO:0000256" key="2">
    <source>
        <dbReference type="ARBA" id="ARBA00022692"/>
    </source>
</evidence>
<dbReference type="VEuPathDB" id="TriTrypDB:ECC02_004631"/>
<dbReference type="Proteomes" id="UP000246078">
    <property type="component" value="Unassembled WGS sequence"/>
</dbReference>
<evidence type="ECO:0000313" key="8">
    <source>
        <dbReference type="Proteomes" id="UP000246078"/>
    </source>
</evidence>
<dbReference type="InterPro" id="IPR035952">
    <property type="entry name" value="Rhomboid-like_sf"/>
</dbReference>
<evidence type="ECO:0000313" key="9">
    <source>
        <dbReference type="Proteomes" id="UP000246121"/>
    </source>
</evidence>
<dbReference type="VEuPathDB" id="TriTrypDB:TcCLB.508207.64"/>
<reference evidence="8 9" key="1">
    <citation type="journal article" date="2018" name="Microb. Genom.">
        <title>Expanding an expanded genome: long-read sequencing of Trypanosoma cruzi.</title>
        <authorList>
            <person name="Berna L."/>
            <person name="Rodriguez M."/>
            <person name="Chiribao M.L."/>
            <person name="Parodi-Talice A."/>
            <person name="Pita S."/>
            <person name="Rijo G."/>
            <person name="Alvarez-Valin F."/>
            <person name="Robello C."/>
        </authorList>
    </citation>
    <scope>NUCLEOTIDE SEQUENCE [LARGE SCALE GENOMIC DNA]</scope>
    <source>
        <strain evidence="6 9">Dm28c</strain>
        <strain evidence="7 8">TCC</strain>
    </source>
</reference>
<dbReference type="VEuPathDB" id="TriTrypDB:C3747_4g775"/>
<accession>A0A2V2VT99</accession>